<dbReference type="InterPro" id="IPR036361">
    <property type="entry name" value="SAP_dom_sf"/>
</dbReference>
<dbReference type="OrthoDB" id="445357at2759"/>
<dbReference type="AlphaFoldDB" id="A0A8J2SM08"/>
<feature type="region of interest" description="Disordered" evidence="1">
    <location>
        <begin position="294"/>
        <end position="327"/>
    </location>
</feature>
<dbReference type="InterPro" id="IPR003034">
    <property type="entry name" value="SAP_dom"/>
</dbReference>
<feature type="region of interest" description="Disordered" evidence="1">
    <location>
        <begin position="360"/>
        <end position="383"/>
    </location>
</feature>
<keyword evidence="4" id="KW-1185">Reference proteome</keyword>
<accession>A0A8J2SM08</accession>
<feature type="domain" description="SAP" evidence="2">
    <location>
        <begin position="388"/>
        <end position="422"/>
    </location>
</feature>
<comment type="caution">
    <text evidence="3">The sequence shown here is derived from an EMBL/GenBank/DDBJ whole genome shotgun (WGS) entry which is preliminary data.</text>
</comment>
<dbReference type="PROSITE" id="PS50800">
    <property type="entry name" value="SAP"/>
    <property type="match status" value="1"/>
</dbReference>
<evidence type="ECO:0000259" key="2">
    <source>
        <dbReference type="PROSITE" id="PS50800"/>
    </source>
</evidence>
<dbReference type="SMART" id="SM00513">
    <property type="entry name" value="SAP"/>
    <property type="match status" value="1"/>
</dbReference>
<feature type="region of interest" description="Disordered" evidence="1">
    <location>
        <begin position="1"/>
        <end position="21"/>
    </location>
</feature>
<proteinExistence type="predicted"/>
<evidence type="ECO:0000256" key="1">
    <source>
        <dbReference type="SAM" id="MobiDB-lite"/>
    </source>
</evidence>
<dbReference type="SUPFAM" id="SSF68906">
    <property type="entry name" value="SAP domain"/>
    <property type="match status" value="1"/>
</dbReference>
<dbReference type="Pfam" id="PF02037">
    <property type="entry name" value="SAP"/>
    <property type="match status" value="1"/>
</dbReference>
<reference evidence="3" key="1">
    <citation type="submission" date="2021-11" db="EMBL/GenBank/DDBJ databases">
        <authorList>
            <consortium name="Genoscope - CEA"/>
            <person name="William W."/>
        </authorList>
    </citation>
    <scope>NUCLEOTIDE SEQUENCE</scope>
</reference>
<dbReference type="Proteomes" id="UP000789595">
    <property type="component" value="Unassembled WGS sequence"/>
</dbReference>
<organism evidence="3 4">
    <name type="scientific">Pelagomonas calceolata</name>
    <dbReference type="NCBI Taxonomy" id="35677"/>
    <lineage>
        <taxon>Eukaryota</taxon>
        <taxon>Sar</taxon>
        <taxon>Stramenopiles</taxon>
        <taxon>Ochrophyta</taxon>
        <taxon>Pelagophyceae</taxon>
        <taxon>Pelagomonadales</taxon>
        <taxon>Pelagomonadaceae</taxon>
        <taxon>Pelagomonas</taxon>
    </lineage>
</organism>
<evidence type="ECO:0000313" key="3">
    <source>
        <dbReference type="EMBL" id="CAH0373431.1"/>
    </source>
</evidence>
<name>A0A8J2SM08_9STRA</name>
<evidence type="ECO:0000313" key="4">
    <source>
        <dbReference type="Proteomes" id="UP000789595"/>
    </source>
</evidence>
<dbReference type="Gene3D" id="1.10.720.30">
    <property type="entry name" value="SAP domain"/>
    <property type="match status" value="1"/>
</dbReference>
<dbReference type="EMBL" id="CAKKNE010000004">
    <property type="protein sequence ID" value="CAH0373431.1"/>
    <property type="molecule type" value="Genomic_DNA"/>
</dbReference>
<sequence length="435" mass="48273">MGKNRRSTVFLSTKEEEEKEPTAYYHDLEATHDDRDEERRRLRLKQGKLLPRDPWGPGEFVSSCALQERATPKSWAAPPNTPKALKKFFDEVTDVKRFGGSSHKPDAKFGETREAHNFFVDWECRGHKFAFDAGVSFLTTVDRGCIYLICGELVGEEGFGSIRNLSRRAPQVLFDRGMGEYGWAQELEENEWDELLSRLGLEDVEPADFVACCLQWIGSDNIDHFRWGHAPCYVQPGRLDRCPLPVLDAALRLCGRVSVRKSSSVSPLTPLKPLCRHLDDEGNDVAERADPVSVDSKGARRYGKACDTPPPAPATPATPSVAGGSFGVSLRRGRRAKPRFSANPRKMAVETATPVRGSITLKDGTRAPKPDIVPESERNPEPTQPIDIMKMPVKDLRAALAQRGLETKGLKKVLQKRLLDALGVPDGASLEFKGS</sequence>
<gene>
    <name evidence="3" type="ORF">PECAL_4P06270</name>
</gene>
<protein>
    <recommendedName>
        <fullName evidence="2">SAP domain-containing protein</fullName>
    </recommendedName>
</protein>